<keyword evidence="4 7" id="KW-0547">Nucleotide-binding</keyword>
<dbReference type="EMBL" id="JACHMP010000001">
    <property type="protein sequence ID" value="MBB5821124.1"/>
    <property type="molecule type" value="Genomic_DNA"/>
</dbReference>
<feature type="domain" description="Protein kinase" evidence="9">
    <location>
        <begin position="13"/>
        <end position="269"/>
    </location>
</feature>
<keyword evidence="3" id="KW-0808">Transferase</keyword>
<evidence type="ECO:0000259" key="9">
    <source>
        <dbReference type="PROSITE" id="PS50011"/>
    </source>
</evidence>
<dbReference type="PANTHER" id="PTHR43289:SF6">
    <property type="entry name" value="SERINE_THREONINE-PROTEIN KINASE NEKL-3"/>
    <property type="match status" value="1"/>
</dbReference>
<feature type="compositionally biased region" description="Basic and acidic residues" evidence="8">
    <location>
        <begin position="382"/>
        <end position="391"/>
    </location>
</feature>
<evidence type="ECO:0000256" key="3">
    <source>
        <dbReference type="ARBA" id="ARBA00022679"/>
    </source>
</evidence>
<feature type="binding site" evidence="7">
    <location>
        <position position="42"/>
    </location>
    <ligand>
        <name>ATP</name>
        <dbReference type="ChEBI" id="CHEBI:30616"/>
    </ligand>
</feature>
<feature type="compositionally biased region" description="Polar residues" evidence="8">
    <location>
        <begin position="467"/>
        <end position="479"/>
    </location>
</feature>
<dbReference type="GO" id="GO:0004674">
    <property type="term" value="F:protein serine/threonine kinase activity"/>
    <property type="evidence" value="ECO:0007669"/>
    <property type="project" value="UniProtKB-KW"/>
</dbReference>
<feature type="compositionally biased region" description="Basic residues" evidence="8">
    <location>
        <begin position="653"/>
        <end position="663"/>
    </location>
</feature>
<dbReference type="InterPro" id="IPR000719">
    <property type="entry name" value="Prot_kinase_dom"/>
</dbReference>
<comment type="caution">
    <text evidence="10">The sequence shown here is derived from an EMBL/GenBank/DDBJ whole genome shotgun (WGS) entry which is preliminary data.</text>
</comment>
<reference evidence="10 11" key="1">
    <citation type="submission" date="2020-08" db="EMBL/GenBank/DDBJ databases">
        <title>Sequencing the genomes of 1000 actinobacteria strains.</title>
        <authorList>
            <person name="Klenk H.-P."/>
        </authorList>
    </citation>
    <scope>NUCLEOTIDE SEQUENCE [LARGE SCALE GENOMIC DNA]</scope>
    <source>
        <strain evidence="10 11">DSM 46887</strain>
    </source>
</reference>
<sequence>MRAPPGYLLAARYRLAEQVGRGGMGTVWRAHDELLDREVAVKEVRLPLVLDEDLRAELCARTEREGRATAMVAHPSVITVFDVVTEDERPWIVMELLRARSVEQLLRDRGPLPPREVAEIGRQVLDALRAVHAKGILHRDVKPSNVLVTDDRVVLTDFGLAALEGDVSITQAGIVLGSAGYIAPERVMGAKANPSADLWSLGATLYTAVEGRGLHGRRTAAAALAALASGEPILMERAGPLTPVLRGLLTIDPAKRLDTPRAALMLARVAAGGTVDDMLAAPETRPRDGGGQARPGEPQDGPGRSRDDSGPGRPRKGEGGFGRNLLRRAQGVSGVPRSGLDTDRSRDGGSGPVPESSRGPRSGSGVPSGGSGAGSSRPAGSRSHENPEHRPQGTSVEPRQNSSQEGGRRQRPQAGGRQNRSQDEGRQNTSQGSGRQNTSQDETWQHTSQSGGRQNRFQDGPAGAWQHGSQGSFDTTSPRRAQDPSAGAWQNRSQDGGWQATSQGSGWQNESQDGGWQNRSQDGGWQNTSQSGDWQNQSQGSGRQPRSQDGTWQNTSQGSGRQNGSQDGGWQNRSQDESPSGRSGVDQPRRPEGRTGRGSRNTGNITVPSFGRRPQHRGVHRIGSVPSPGTAPRPSAPSTPTPPPRPTQAHAQTHSHAHVHPHPHPQGQGHAQAPVTTPEPRTQRRPGEGVHRKPTRVPPPYRPFVRFMAPFIRMLLPRRLWPRELRKRG</sequence>
<feature type="region of interest" description="Disordered" evidence="8">
    <location>
        <begin position="277"/>
        <end position="703"/>
    </location>
</feature>
<dbReference type="GO" id="GO:0005524">
    <property type="term" value="F:ATP binding"/>
    <property type="evidence" value="ECO:0007669"/>
    <property type="project" value="UniProtKB-UniRule"/>
</dbReference>
<feature type="compositionally biased region" description="Polar residues" evidence="8">
    <location>
        <begin position="551"/>
        <end position="581"/>
    </location>
</feature>
<feature type="compositionally biased region" description="Polar residues" evidence="8">
    <location>
        <begin position="392"/>
        <end position="403"/>
    </location>
</feature>
<dbReference type="SUPFAM" id="SSF56112">
    <property type="entry name" value="Protein kinase-like (PK-like)"/>
    <property type="match status" value="1"/>
</dbReference>
<keyword evidence="6 7" id="KW-0067">ATP-binding</keyword>
<dbReference type="RefSeq" id="WP_246473494.1">
    <property type="nucleotide sequence ID" value="NZ_JACHMP010000001.1"/>
</dbReference>
<evidence type="ECO:0000256" key="1">
    <source>
        <dbReference type="ARBA" id="ARBA00012513"/>
    </source>
</evidence>
<accession>A0A7W9IJD3</accession>
<keyword evidence="5 10" id="KW-0418">Kinase</keyword>
<keyword evidence="2 10" id="KW-0723">Serine/threonine-protein kinase</keyword>
<gene>
    <name evidence="10" type="ORF">F4562_004186</name>
</gene>
<dbReference type="Proteomes" id="UP000540685">
    <property type="component" value="Unassembled WGS sequence"/>
</dbReference>
<dbReference type="PROSITE" id="PS00107">
    <property type="entry name" value="PROTEIN_KINASE_ATP"/>
    <property type="match status" value="1"/>
</dbReference>
<evidence type="ECO:0000256" key="2">
    <source>
        <dbReference type="ARBA" id="ARBA00022527"/>
    </source>
</evidence>
<name>A0A7W9IJD3_9ACTN</name>
<keyword evidence="11" id="KW-1185">Reference proteome</keyword>
<protein>
    <recommendedName>
        <fullName evidence="1">non-specific serine/threonine protein kinase</fullName>
        <ecNumber evidence="1">2.7.11.1</ecNumber>
    </recommendedName>
</protein>
<evidence type="ECO:0000256" key="4">
    <source>
        <dbReference type="ARBA" id="ARBA00022741"/>
    </source>
</evidence>
<evidence type="ECO:0000256" key="6">
    <source>
        <dbReference type="ARBA" id="ARBA00022840"/>
    </source>
</evidence>
<dbReference type="Pfam" id="PF00069">
    <property type="entry name" value="Pkinase"/>
    <property type="match status" value="1"/>
</dbReference>
<dbReference type="PROSITE" id="PS00108">
    <property type="entry name" value="PROTEIN_KINASE_ST"/>
    <property type="match status" value="1"/>
</dbReference>
<evidence type="ECO:0000313" key="11">
    <source>
        <dbReference type="Proteomes" id="UP000540685"/>
    </source>
</evidence>
<feature type="compositionally biased region" description="Low complexity" evidence="8">
    <location>
        <begin position="352"/>
        <end position="365"/>
    </location>
</feature>
<dbReference type="EC" id="2.7.11.1" evidence="1"/>
<feature type="compositionally biased region" description="Low complexity" evidence="8">
    <location>
        <begin position="535"/>
        <end position="550"/>
    </location>
</feature>
<proteinExistence type="predicted"/>
<evidence type="ECO:0000256" key="5">
    <source>
        <dbReference type="ARBA" id="ARBA00022777"/>
    </source>
</evidence>
<dbReference type="SMART" id="SM00220">
    <property type="entry name" value="S_TKc"/>
    <property type="match status" value="1"/>
</dbReference>
<feature type="compositionally biased region" description="Basic and acidic residues" evidence="8">
    <location>
        <begin position="303"/>
        <end position="318"/>
    </location>
</feature>
<dbReference type="PROSITE" id="PS50011">
    <property type="entry name" value="PROTEIN_KINASE_DOM"/>
    <property type="match status" value="1"/>
</dbReference>
<organism evidence="10 11">
    <name type="scientific">Streptosporangium becharense</name>
    <dbReference type="NCBI Taxonomy" id="1816182"/>
    <lineage>
        <taxon>Bacteria</taxon>
        <taxon>Bacillati</taxon>
        <taxon>Actinomycetota</taxon>
        <taxon>Actinomycetes</taxon>
        <taxon>Streptosporangiales</taxon>
        <taxon>Streptosporangiaceae</taxon>
        <taxon>Streptosporangium</taxon>
    </lineage>
</organism>
<feature type="compositionally biased region" description="Basic and acidic residues" evidence="8">
    <location>
        <begin position="681"/>
        <end position="691"/>
    </location>
</feature>
<evidence type="ECO:0000313" key="10">
    <source>
        <dbReference type="EMBL" id="MBB5821124.1"/>
    </source>
</evidence>
<dbReference type="InterPro" id="IPR011009">
    <property type="entry name" value="Kinase-like_dom_sf"/>
</dbReference>
<dbReference type="PANTHER" id="PTHR43289">
    <property type="entry name" value="MITOGEN-ACTIVATED PROTEIN KINASE KINASE KINASE 20-RELATED"/>
    <property type="match status" value="1"/>
</dbReference>
<dbReference type="Gene3D" id="3.30.200.20">
    <property type="entry name" value="Phosphorylase Kinase, domain 1"/>
    <property type="match status" value="1"/>
</dbReference>
<dbReference type="InterPro" id="IPR008271">
    <property type="entry name" value="Ser/Thr_kinase_AS"/>
</dbReference>
<dbReference type="AlphaFoldDB" id="A0A7W9IJD3"/>
<evidence type="ECO:0000256" key="8">
    <source>
        <dbReference type="SAM" id="MobiDB-lite"/>
    </source>
</evidence>
<feature type="compositionally biased region" description="Polar residues" evidence="8">
    <location>
        <begin position="488"/>
        <end position="534"/>
    </location>
</feature>
<dbReference type="InterPro" id="IPR017441">
    <property type="entry name" value="Protein_kinase_ATP_BS"/>
</dbReference>
<dbReference type="CDD" id="cd14014">
    <property type="entry name" value="STKc_PknB_like"/>
    <property type="match status" value="1"/>
</dbReference>
<feature type="compositionally biased region" description="Polar residues" evidence="8">
    <location>
        <begin position="427"/>
        <end position="457"/>
    </location>
</feature>
<feature type="compositionally biased region" description="Low complexity" evidence="8">
    <location>
        <begin position="665"/>
        <end position="674"/>
    </location>
</feature>
<feature type="compositionally biased region" description="Pro residues" evidence="8">
    <location>
        <begin position="629"/>
        <end position="646"/>
    </location>
</feature>
<dbReference type="Gene3D" id="1.10.510.10">
    <property type="entry name" value="Transferase(Phosphotransferase) domain 1"/>
    <property type="match status" value="1"/>
</dbReference>
<evidence type="ECO:0000256" key="7">
    <source>
        <dbReference type="PROSITE-ProRule" id="PRU10141"/>
    </source>
</evidence>